<dbReference type="InterPro" id="IPR051729">
    <property type="entry name" value="Opine/Lysopine_DH"/>
</dbReference>
<reference evidence="3" key="1">
    <citation type="submission" date="2021-01" db="EMBL/GenBank/DDBJ databases">
        <authorList>
            <person name="Corre E."/>
            <person name="Pelletier E."/>
            <person name="Niang G."/>
            <person name="Scheremetjew M."/>
            <person name="Finn R."/>
            <person name="Kale V."/>
            <person name="Holt S."/>
            <person name="Cochrane G."/>
            <person name="Meng A."/>
            <person name="Brown T."/>
            <person name="Cohen L."/>
        </authorList>
    </citation>
    <scope>NUCLEOTIDE SEQUENCE</scope>
    <source>
        <strain evidence="3">RCC1614</strain>
    </source>
</reference>
<dbReference type="PANTHER" id="PTHR38015:SF1">
    <property type="entry name" value="OPINE DEHYDROGENASE DOMAIN-CONTAINING PROTEIN"/>
    <property type="match status" value="1"/>
</dbReference>
<dbReference type="Gene3D" id="1.10.1040.10">
    <property type="entry name" value="N-(1-d-carboxylethyl)-l-norvaline Dehydrogenase, domain 2"/>
    <property type="match status" value="1"/>
</dbReference>
<dbReference type="InterPro" id="IPR003421">
    <property type="entry name" value="Opine_DH"/>
</dbReference>
<dbReference type="OMA" id="TRCPQRF"/>
<dbReference type="Pfam" id="PF02317">
    <property type="entry name" value="Octopine_DH"/>
    <property type="match status" value="1"/>
</dbReference>
<feature type="region of interest" description="Disordered" evidence="1">
    <location>
        <begin position="1"/>
        <end position="24"/>
    </location>
</feature>
<evidence type="ECO:0000313" key="3">
    <source>
        <dbReference type="EMBL" id="CAD8245967.1"/>
    </source>
</evidence>
<evidence type="ECO:0000256" key="1">
    <source>
        <dbReference type="SAM" id="MobiDB-lite"/>
    </source>
</evidence>
<feature type="domain" description="Opine dehydrogenase" evidence="2">
    <location>
        <begin position="252"/>
        <end position="430"/>
    </location>
</feature>
<dbReference type="GO" id="GO:0016491">
    <property type="term" value="F:oxidoreductase activity"/>
    <property type="evidence" value="ECO:0007669"/>
    <property type="project" value="InterPro"/>
</dbReference>
<proteinExistence type="predicted"/>
<dbReference type="InterPro" id="IPR008927">
    <property type="entry name" value="6-PGluconate_DH-like_C_sf"/>
</dbReference>
<sequence>MRRRQRRDAVRGSGPSLPAASYSSSWCPHHRVWRFLRPPPSFSRQLAARGAKTAILSTYPGEAATFQSGSCCPEPITVRGWPRDPSTLVGYSVAFDTVERAFAADRGEGDLCAYDLVLLALPAFAHDAYLNALAPWIEKSANAHAHRPPCVLAAAVAQGGFDLAARNALQAARAHKTVVVAGLETLPWTCRARRRPTGGHDVDIGGTKHEVDVAISVHPVTANATGDLIEHGARALDVLQCAVGENPLLVVASGFLGVSMMNINALWHPALMYHRWKNWDGRETFTEPPLLYEVACDEAGITISAMSIEVKAVIDALKAEFGDELVDDLHSVRTAHEWFVRSYGDQPGIDTTSVATMLRTNPAYKGLTHPMKPVEEGVQSDVAPRLVPDFKHRYLTEDMPYGLVVFRGVAELVGIPTPTIDTVISWAQTAAGKTYLAAAKPGGHGISETELPASPGEAGTLRLTGESVAESRCPQRYGFFELNWFMKNSGYVTTPSAGKNDDAGWFRIPKVKGSSDDVTGAMEPEQPRSPAAA</sequence>
<accession>A0A7R9TUX6</accession>
<name>A0A7R9TUX6_MICPS</name>
<gene>
    <name evidence="3" type="ORF">MPUS1402_LOCUS9962</name>
</gene>
<dbReference type="InterPro" id="IPR013328">
    <property type="entry name" value="6PGD_dom2"/>
</dbReference>
<feature type="region of interest" description="Disordered" evidence="1">
    <location>
        <begin position="508"/>
        <end position="533"/>
    </location>
</feature>
<dbReference type="EMBL" id="HBDY01013165">
    <property type="protein sequence ID" value="CAD8245967.1"/>
    <property type="molecule type" value="Transcribed_RNA"/>
</dbReference>
<dbReference type="Gene3D" id="3.40.50.720">
    <property type="entry name" value="NAD(P)-binding Rossmann-like Domain"/>
    <property type="match status" value="1"/>
</dbReference>
<organism evidence="3">
    <name type="scientific">Micromonas pusilla</name>
    <name type="common">Picoplanktonic green alga</name>
    <name type="synonym">Chromulina pusilla</name>
    <dbReference type="NCBI Taxonomy" id="38833"/>
    <lineage>
        <taxon>Eukaryota</taxon>
        <taxon>Viridiplantae</taxon>
        <taxon>Chlorophyta</taxon>
        <taxon>Mamiellophyceae</taxon>
        <taxon>Mamiellales</taxon>
        <taxon>Mamiellaceae</taxon>
        <taxon>Micromonas</taxon>
    </lineage>
</organism>
<dbReference type="SUPFAM" id="SSF48179">
    <property type="entry name" value="6-phosphogluconate dehydrogenase C-terminal domain-like"/>
    <property type="match status" value="1"/>
</dbReference>
<evidence type="ECO:0000259" key="2">
    <source>
        <dbReference type="Pfam" id="PF02317"/>
    </source>
</evidence>
<protein>
    <recommendedName>
        <fullName evidence="2">Opine dehydrogenase domain-containing protein</fullName>
    </recommendedName>
</protein>
<dbReference type="AlphaFoldDB" id="A0A7R9TUX6"/>
<dbReference type="PANTHER" id="PTHR38015">
    <property type="entry name" value="BLR6086 PROTEIN"/>
    <property type="match status" value="1"/>
</dbReference>